<keyword evidence="11" id="KW-1185">Reference proteome</keyword>
<keyword evidence="5" id="KW-0571">Peptide transport</keyword>
<dbReference type="OrthoDB" id="9986677at2759"/>
<dbReference type="NCBIfam" id="TIGR00727">
    <property type="entry name" value="ISP4_OPT"/>
    <property type="match status" value="1"/>
</dbReference>
<organism evidence="10 11">
    <name type="scientific">Scytalidium lignicola</name>
    <name type="common">Hyphomycete</name>
    <dbReference type="NCBI Taxonomy" id="5539"/>
    <lineage>
        <taxon>Eukaryota</taxon>
        <taxon>Fungi</taxon>
        <taxon>Dikarya</taxon>
        <taxon>Ascomycota</taxon>
        <taxon>Pezizomycotina</taxon>
        <taxon>Leotiomycetes</taxon>
        <taxon>Leotiomycetes incertae sedis</taxon>
        <taxon>Scytalidium</taxon>
    </lineage>
</organism>
<evidence type="ECO:0000313" key="11">
    <source>
        <dbReference type="Proteomes" id="UP000258309"/>
    </source>
</evidence>
<keyword evidence="8 9" id="KW-0472">Membrane</keyword>
<evidence type="ECO:0000256" key="1">
    <source>
        <dbReference type="ARBA" id="ARBA00004141"/>
    </source>
</evidence>
<keyword evidence="6" id="KW-0653">Protein transport</keyword>
<comment type="subcellular location">
    <subcellularLocation>
        <location evidence="1">Membrane</location>
        <topology evidence="1">Multi-pass membrane protein</topology>
    </subcellularLocation>
</comment>
<gene>
    <name evidence="10" type="ORF">B7463_g213</name>
</gene>
<feature type="transmembrane region" description="Helical" evidence="9">
    <location>
        <begin position="150"/>
        <end position="170"/>
    </location>
</feature>
<feature type="transmembrane region" description="Helical" evidence="9">
    <location>
        <begin position="376"/>
        <end position="399"/>
    </location>
</feature>
<dbReference type="GO" id="GO:0016020">
    <property type="term" value="C:membrane"/>
    <property type="evidence" value="ECO:0007669"/>
    <property type="project" value="UniProtKB-SubCell"/>
</dbReference>
<keyword evidence="4 9" id="KW-0812">Transmembrane</keyword>
<dbReference type="InterPro" id="IPR004648">
    <property type="entry name" value="Oligpept_transpt"/>
</dbReference>
<evidence type="ECO:0000256" key="5">
    <source>
        <dbReference type="ARBA" id="ARBA00022856"/>
    </source>
</evidence>
<comment type="caution">
    <text evidence="10">The sequence shown here is derived from an EMBL/GenBank/DDBJ whole genome shotgun (WGS) entry which is preliminary data.</text>
</comment>
<evidence type="ECO:0000256" key="2">
    <source>
        <dbReference type="ARBA" id="ARBA00008807"/>
    </source>
</evidence>
<feature type="transmembrane region" description="Helical" evidence="9">
    <location>
        <begin position="301"/>
        <end position="318"/>
    </location>
</feature>
<evidence type="ECO:0000256" key="4">
    <source>
        <dbReference type="ARBA" id="ARBA00022692"/>
    </source>
</evidence>
<evidence type="ECO:0000313" key="10">
    <source>
        <dbReference type="EMBL" id="RFU36073.1"/>
    </source>
</evidence>
<feature type="transmembrane region" description="Helical" evidence="9">
    <location>
        <begin position="740"/>
        <end position="755"/>
    </location>
</feature>
<dbReference type="NCBIfam" id="TIGR00728">
    <property type="entry name" value="OPT_sfam"/>
    <property type="match status" value="1"/>
</dbReference>
<keyword evidence="7 9" id="KW-1133">Transmembrane helix</keyword>
<dbReference type="Proteomes" id="UP000258309">
    <property type="component" value="Unassembled WGS sequence"/>
</dbReference>
<dbReference type="OMA" id="DTGMPIW"/>
<feature type="transmembrane region" description="Helical" evidence="9">
    <location>
        <begin position="512"/>
        <end position="532"/>
    </location>
</feature>
<keyword evidence="3" id="KW-0813">Transport</keyword>
<feature type="transmembrane region" description="Helical" evidence="9">
    <location>
        <begin position="126"/>
        <end position="144"/>
    </location>
</feature>
<feature type="non-terminal residue" evidence="10">
    <location>
        <position position="828"/>
    </location>
</feature>
<dbReference type="InterPro" id="IPR004813">
    <property type="entry name" value="OPT"/>
</dbReference>
<feature type="transmembrane region" description="Helical" evidence="9">
    <location>
        <begin position="767"/>
        <end position="789"/>
    </location>
</feature>
<evidence type="ECO:0000256" key="6">
    <source>
        <dbReference type="ARBA" id="ARBA00022927"/>
    </source>
</evidence>
<dbReference type="GO" id="GO:0035673">
    <property type="term" value="F:oligopeptide transmembrane transporter activity"/>
    <property type="evidence" value="ECO:0007669"/>
    <property type="project" value="InterPro"/>
</dbReference>
<proteinExistence type="inferred from homology"/>
<feature type="transmembrane region" description="Helical" evidence="9">
    <location>
        <begin position="453"/>
        <end position="473"/>
    </location>
</feature>
<dbReference type="Pfam" id="PF03169">
    <property type="entry name" value="OPT"/>
    <property type="match status" value="1"/>
</dbReference>
<reference evidence="10 11" key="1">
    <citation type="submission" date="2018-05" db="EMBL/GenBank/DDBJ databases">
        <title>Draft genome sequence of Scytalidium lignicola DSM 105466, a ubiquitous saprotrophic fungus.</title>
        <authorList>
            <person name="Buettner E."/>
            <person name="Gebauer A.M."/>
            <person name="Hofrichter M."/>
            <person name="Liers C."/>
            <person name="Kellner H."/>
        </authorList>
    </citation>
    <scope>NUCLEOTIDE SEQUENCE [LARGE SCALE GENOMIC DNA]</scope>
    <source>
        <strain evidence="10 11">DSM 105466</strain>
    </source>
</reference>
<feature type="transmembrane region" description="Helical" evidence="9">
    <location>
        <begin position="620"/>
        <end position="639"/>
    </location>
</feature>
<dbReference type="AlphaFoldDB" id="A0A3E2HRS6"/>
<dbReference type="EMBL" id="NCSJ02000002">
    <property type="protein sequence ID" value="RFU36073.1"/>
    <property type="molecule type" value="Genomic_DNA"/>
</dbReference>
<protein>
    <recommendedName>
        <fullName evidence="12">OPT family small oligopeptide transporter</fullName>
    </recommendedName>
</protein>
<evidence type="ECO:0000256" key="3">
    <source>
        <dbReference type="ARBA" id="ARBA00022448"/>
    </source>
</evidence>
<dbReference type="GO" id="GO:0015031">
    <property type="term" value="P:protein transport"/>
    <property type="evidence" value="ECO:0007669"/>
    <property type="project" value="UniProtKB-KW"/>
</dbReference>
<evidence type="ECO:0008006" key="12">
    <source>
        <dbReference type="Google" id="ProtNLM"/>
    </source>
</evidence>
<accession>A0A3E2HRS6</accession>
<sequence>MAEYQAFDIAVTTQPQRGVDEKDAGITNVYEVKDFTEKEHAELIDILRQTIEENHLDPNFPADILERAQLLIAEDIGTLDSVQAQKLISEIELGKELILNDSPYAEVRAVVDSTDDPRTPVNTFRVWFIGTILTILGTGLDQFFSLRQPGIYVGTFVAQIIAYPIGVAMAKWLPTKKVTIFGYDFSLNPGPFNQKEHMLITVMSNVAYGGSGGTAYVTYVFQVLKLDIYYGEKELANSAGFQLLLVLSTQLVGYGCAGLSRRFLVYPATMIWPKNLAQIALNKALHKDDGRTIVHGWSISRFKFFGIVSVGMFIYFWFPDYIFQGLSFFNWLTWISPNNVKLAIITGSICGLGLNPWPTFDWNIFSFLYDPIITPWFAMVNATVGMAIIGFIFIPAFYFKNVWNGAYFPPNSNHVFDNTGNFYNISRVLNPDFTLNEEKFAAYSPAYLSTGNALLYSCFFAIYLATVVYVALYHSKEFIGGVKSALKWRNARDEFNDVHNRLMKAYKEAPEWWYLSLLGISFILACVCCAHYNTGMPIWGVVFAIGLALVLQVPIGIVQAVTNVEVTNNVLAEYIGGYAIPNKPIANMLFKSYGYIASAQAVQFAQDLKLGHYMKIAPRVMFMAQTYAAIIGAIVSIGVNDWQLSNISGICEPDQSAKFTCPGSNTFFTASVIWGAIGPRRIFGAGGIYNPLEWGFLVGALLPIPFYFLAKRFPNSWVRYIHIPLVLYGPLNWAPYNFSYMWPSFMAGFVFNWWIKRRYLAWWAKYAYVLSSSLAVGLAVGGIVIFFAVQFHEVDINWWGNTVPYAGVDGGGSANACTYLPIPEQGFF</sequence>
<dbReference type="PANTHER" id="PTHR22601">
    <property type="entry name" value="ISP4 LIKE PROTEIN"/>
    <property type="match status" value="1"/>
</dbReference>
<evidence type="ECO:0000256" key="7">
    <source>
        <dbReference type="ARBA" id="ARBA00022989"/>
    </source>
</evidence>
<evidence type="ECO:0000256" key="8">
    <source>
        <dbReference type="ARBA" id="ARBA00023136"/>
    </source>
</evidence>
<feature type="transmembrane region" description="Helical" evidence="9">
    <location>
        <begin position="538"/>
        <end position="558"/>
    </location>
</feature>
<evidence type="ECO:0000256" key="9">
    <source>
        <dbReference type="SAM" id="Phobius"/>
    </source>
</evidence>
<comment type="similarity">
    <text evidence="2">Belongs to the oligopeptide OPT transporter family.</text>
</comment>
<feature type="non-terminal residue" evidence="10">
    <location>
        <position position="1"/>
    </location>
</feature>
<feature type="transmembrane region" description="Helical" evidence="9">
    <location>
        <begin position="694"/>
        <end position="710"/>
    </location>
</feature>
<name>A0A3E2HRS6_SCYLI</name>